<keyword evidence="2" id="KW-0732">Signal</keyword>
<keyword evidence="1" id="KW-1133">Transmembrane helix</keyword>
<keyword evidence="1" id="KW-0812">Transmembrane</keyword>
<evidence type="ECO:0008006" key="5">
    <source>
        <dbReference type="Google" id="ProtNLM"/>
    </source>
</evidence>
<name>A0ABS1DZU8_RUBGE</name>
<dbReference type="EMBL" id="NRRU01000085">
    <property type="protein sequence ID" value="MBK1714889.1"/>
    <property type="molecule type" value="Genomic_DNA"/>
</dbReference>
<accession>A0ABS1DZU8</accession>
<dbReference type="Proteomes" id="UP001041814">
    <property type="component" value="Unassembled WGS sequence"/>
</dbReference>
<evidence type="ECO:0000256" key="1">
    <source>
        <dbReference type="SAM" id="Phobius"/>
    </source>
</evidence>
<evidence type="ECO:0000256" key="2">
    <source>
        <dbReference type="SAM" id="SignalP"/>
    </source>
</evidence>
<keyword evidence="4" id="KW-1185">Reference proteome</keyword>
<sequence>MKRVLLAAAVFGLCSAASGADDGVAPAPVAPVARAVPAASAAGSGDGQRPRLLRIEPPRDTARHIGDRLRYRALLVWPEGWVLEPEGLPAAESEHAFELRSHRIEASSACADCRWLSLDWQLFKGPRASEDLLLPATPLPLRRGSERVTLELPAAVLAVSPLVPWDSRRNWLDSVRPGWRVLPFDSGARFAEAGAALAVALAALLAWAWGSGRLVLARERRPFAQAWRTLRQRPRAAPADAEDLKLWHRAFDASAGEAVFLENLDRFFAARPALAPLAAAARAVFEASRRRFFLDEDGAAGPTRAELAALLQQLAQAEFGAARRTSGAGHA</sequence>
<keyword evidence="1" id="KW-0472">Membrane</keyword>
<feature type="signal peptide" evidence="2">
    <location>
        <begin position="1"/>
        <end position="20"/>
    </location>
</feature>
<evidence type="ECO:0000313" key="3">
    <source>
        <dbReference type="EMBL" id="MBK1714889.1"/>
    </source>
</evidence>
<organism evidence="3 4">
    <name type="scientific">Rubrivivax gelatinosus</name>
    <name type="common">Rhodocyclus gelatinosus</name>
    <name type="synonym">Rhodopseudomonas gelatinosa</name>
    <dbReference type="NCBI Taxonomy" id="28068"/>
    <lineage>
        <taxon>Bacteria</taxon>
        <taxon>Pseudomonadati</taxon>
        <taxon>Pseudomonadota</taxon>
        <taxon>Betaproteobacteria</taxon>
        <taxon>Burkholderiales</taxon>
        <taxon>Sphaerotilaceae</taxon>
        <taxon>Rubrivivax</taxon>
    </lineage>
</organism>
<evidence type="ECO:0000313" key="4">
    <source>
        <dbReference type="Proteomes" id="UP001041814"/>
    </source>
</evidence>
<feature type="chain" id="PRO_5046896801" description="MxaA protein" evidence="2">
    <location>
        <begin position="21"/>
        <end position="331"/>
    </location>
</feature>
<proteinExistence type="predicted"/>
<dbReference type="RefSeq" id="WP_200379632.1">
    <property type="nucleotide sequence ID" value="NZ_NRRU01000085.1"/>
</dbReference>
<reference evidence="3" key="2">
    <citation type="journal article" date="2020" name="Microorganisms">
        <title>Osmotic Adaptation and Compatible Solute Biosynthesis of Phototrophic Bacteria as Revealed from Genome Analyses.</title>
        <authorList>
            <person name="Imhoff J.F."/>
            <person name="Rahn T."/>
            <person name="Kunzel S."/>
            <person name="Keller A."/>
            <person name="Neulinger S.C."/>
        </authorList>
    </citation>
    <scope>NUCLEOTIDE SEQUENCE</scope>
    <source>
        <strain evidence="3">IM 151</strain>
    </source>
</reference>
<protein>
    <recommendedName>
        <fullName evidence="5">MxaA protein</fullName>
    </recommendedName>
</protein>
<reference evidence="3" key="1">
    <citation type="submission" date="2017-08" db="EMBL/GenBank/DDBJ databases">
        <authorList>
            <person name="Imhoff J.F."/>
            <person name="Rahn T."/>
            <person name="Kuenzel S."/>
            <person name="Neulinger S.C."/>
        </authorList>
    </citation>
    <scope>NUCLEOTIDE SEQUENCE</scope>
    <source>
        <strain evidence="3">IM 151</strain>
    </source>
</reference>
<feature type="transmembrane region" description="Helical" evidence="1">
    <location>
        <begin position="190"/>
        <end position="210"/>
    </location>
</feature>
<gene>
    <name evidence="3" type="ORF">CKO43_19185</name>
</gene>
<comment type="caution">
    <text evidence="3">The sequence shown here is derived from an EMBL/GenBank/DDBJ whole genome shotgun (WGS) entry which is preliminary data.</text>
</comment>